<dbReference type="Proteomes" id="UP000438476">
    <property type="component" value="Unassembled WGS sequence"/>
</dbReference>
<name>A0A6I4T248_9SPHN</name>
<dbReference type="OrthoDB" id="784276at2"/>
<evidence type="ECO:0000259" key="3">
    <source>
        <dbReference type="Pfam" id="PF00487"/>
    </source>
</evidence>
<feature type="region of interest" description="Disordered" evidence="1">
    <location>
        <begin position="1"/>
        <end position="38"/>
    </location>
</feature>
<dbReference type="GO" id="GO:0008610">
    <property type="term" value="P:lipid biosynthetic process"/>
    <property type="evidence" value="ECO:0007669"/>
    <property type="project" value="UniProtKB-ARBA"/>
</dbReference>
<dbReference type="InterPro" id="IPR012171">
    <property type="entry name" value="Fatty_acid_desaturase"/>
</dbReference>
<accession>A0A6I4T248</accession>
<dbReference type="InterPro" id="IPR005804">
    <property type="entry name" value="FA_desaturase_dom"/>
</dbReference>
<organism evidence="4 5">
    <name type="scientific">Altericroceibacterium endophyticum</name>
    <dbReference type="NCBI Taxonomy" id="1808508"/>
    <lineage>
        <taxon>Bacteria</taxon>
        <taxon>Pseudomonadati</taxon>
        <taxon>Pseudomonadota</taxon>
        <taxon>Alphaproteobacteria</taxon>
        <taxon>Sphingomonadales</taxon>
        <taxon>Erythrobacteraceae</taxon>
        <taxon>Altericroceibacterium</taxon>
    </lineage>
</organism>
<dbReference type="GO" id="GO:0016020">
    <property type="term" value="C:membrane"/>
    <property type="evidence" value="ECO:0007669"/>
    <property type="project" value="TreeGrafter"/>
</dbReference>
<evidence type="ECO:0000313" key="5">
    <source>
        <dbReference type="Proteomes" id="UP000438476"/>
    </source>
</evidence>
<keyword evidence="2" id="KW-0472">Membrane</keyword>
<evidence type="ECO:0000256" key="1">
    <source>
        <dbReference type="SAM" id="MobiDB-lite"/>
    </source>
</evidence>
<sequence length="331" mass="37644">MADHSDTLEAKEGSAFTLAPQTDQSPAEKRAIPLGPNEGLDKHTRVELLKQERVIADKYYAMGQTRMWMYVAATLVGFTVWVALFPLTIMDVVPLPLAFILSYLIATGGYVTAHEAMHSTIGRKGTKRRFWNELVGQLSMVPLMFPFSIARATHIQHHKFPNDPVKDPDYPDSAPNLRAALVKAWLNRQPGPDAQVHHIKRVMLEEVGTPEAKRALKETVIFQIVGHLIFIGMALAGYAIEVALVWWLPRWCALIHTHVFFSWETHYPHSGRGRYDNTRIFRSSVGSILSMWIEFHLIHHLYPNIPMHLTKPAYFEMKPVLEQRGVDCSAY</sequence>
<feature type="domain" description="Fatty acid desaturase" evidence="3">
    <location>
        <begin position="94"/>
        <end position="326"/>
    </location>
</feature>
<keyword evidence="5" id="KW-1185">Reference proteome</keyword>
<protein>
    <submittedName>
        <fullName evidence="4">Beta-carotene hydroxylase</fullName>
    </submittedName>
</protein>
<feature type="transmembrane region" description="Helical" evidence="2">
    <location>
        <begin position="220"/>
        <end position="248"/>
    </location>
</feature>
<evidence type="ECO:0000256" key="2">
    <source>
        <dbReference type="SAM" id="Phobius"/>
    </source>
</evidence>
<dbReference type="AlphaFoldDB" id="A0A6I4T248"/>
<feature type="transmembrane region" description="Helical" evidence="2">
    <location>
        <begin position="95"/>
        <end position="113"/>
    </location>
</feature>
<dbReference type="GO" id="GO:0016717">
    <property type="term" value="F:oxidoreductase activity, acting on paired donors, with oxidation of a pair of donors resulting in the reduction of molecular oxygen to two molecules of water"/>
    <property type="evidence" value="ECO:0007669"/>
    <property type="project" value="TreeGrafter"/>
</dbReference>
<reference evidence="4 5" key="1">
    <citation type="submission" date="2019-12" db="EMBL/GenBank/DDBJ databases">
        <title>Genomic-based taxomic classification of the family Erythrobacteraceae.</title>
        <authorList>
            <person name="Xu L."/>
        </authorList>
    </citation>
    <scope>NUCLEOTIDE SEQUENCE [LARGE SCALE GENOMIC DNA]</scope>
    <source>
        <strain evidence="4 5">LMG 29518</strain>
    </source>
</reference>
<gene>
    <name evidence="4" type="ORF">GRI91_00195</name>
</gene>
<dbReference type="PANTHER" id="PTHR19353">
    <property type="entry name" value="FATTY ACID DESATURASE 2"/>
    <property type="match status" value="1"/>
</dbReference>
<dbReference type="EMBL" id="WTYT01000001">
    <property type="protein sequence ID" value="MXO64179.1"/>
    <property type="molecule type" value="Genomic_DNA"/>
</dbReference>
<dbReference type="PANTHER" id="PTHR19353:SF19">
    <property type="entry name" value="DELTA(5) FATTY ACID DESATURASE C-RELATED"/>
    <property type="match status" value="1"/>
</dbReference>
<dbReference type="RefSeq" id="WP_160734639.1">
    <property type="nucleotide sequence ID" value="NZ_WTYT01000001.1"/>
</dbReference>
<feature type="compositionally biased region" description="Basic and acidic residues" evidence="1">
    <location>
        <begin position="1"/>
        <end position="12"/>
    </location>
</feature>
<evidence type="ECO:0000313" key="4">
    <source>
        <dbReference type="EMBL" id="MXO64179.1"/>
    </source>
</evidence>
<dbReference type="Pfam" id="PF00487">
    <property type="entry name" value="FA_desaturase"/>
    <property type="match status" value="1"/>
</dbReference>
<comment type="caution">
    <text evidence="4">The sequence shown here is derived from an EMBL/GenBank/DDBJ whole genome shotgun (WGS) entry which is preliminary data.</text>
</comment>
<keyword evidence="2" id="KW-0812">Transmembrane</keyword>
<feature type="transmembrane region" description="Helical" evidence="2">
    <location>
        <begin position="68"/>
        <end position="89"/>
    </location>
</feature>
<keyword evidence="2" id="KW-1133">Transmembrane helix</keyword>
<proteinExistence type="predicted"/>